<dbReference type="InterPro" id="IPR006156">
    <property type="entry name" value="Dihydroneopterin_aldolase"/>
</dbReference>
<comment type="function">
    <text evidence="6">Catalyzes the conversion of 7,8-dihydroneopterin to 6-hydroxymethyl-7,8-dihydropterin.</text>
</comment>
<dbReference type="InterPro" id="IPR006157">
    <property type="entry name" value="FolB_dom"/>
</dbReference>
<dbReference type="Pfam" id="PF02152">
    <property type="entry name" value="FolB"/>
    <property type="match status" value="1"/>
</dbReference>
<protein>
    <recommendedName>
        <fullName evidence="6">7,8-dihydroneopterin aldolase</fullName>
        <ecNumber evidence="6">4.1.2.25</ecNumber>
    </recommendedName>
</protein>
<dbReference type="Proteomes" id="UP000053860">
    <property type="component" value="Unassembled WGS sequence"/>
</dbReference>
<comment type="pathway">
    <text evidence="2 6">Cofactor biosynthesis; tetrahydrofolate biosynthesis; 2-amino-4-hydroxy-6-hydroxymethyl-7,8-dihydropteridine diphosphate from 7,8-dihydroneopterin triphosphate: step 3/4.</text>
</comment>
<keyword evidence="5 6" id="KW-0456">Lyase</keyword>
<dbReference type="NCBIfam" id="TIGR00525">
    <property type="entry name" value="folB"/>
    <property type="match status" value="1"/>
</dbReference>
<evidence type="ECO:0000256" key="1">
    <source>
        <dbReference type="ARBA" id="ARBA00001353"/>
    </source>
</evidence>
<evidence type="ECO:0000256" key="6">
    <source>
        <dbReference type="RuleBase" id="RU362079"/>
    </source>
</evidence>
<feature type="domain" description="Dihydroneopterin aldolase/epimerase" evidence="7">
    <location>
        <begin position="1"/>
        <end position="106"/>
    </location>
</feature>
<dbReference type="GO" id="GO:0046654">
    <property type="term" value="P:tetrahydrofolate biosynthetic process"/>
    <property type="evidence" value="ECO:0007669"/>
    <property type="project" value="UniProtKB-UniRule"/>
</dbReference>
<proteinExistence type="inferred from homology"/>
<dbReference type="UniPathway" id="UPA00077">
    <property type="reaction ID" value="UER00154"/>
</dbReference>
<evidence type="ECO:0000256" key="5">
    <source>
        <dbReference type="ARBA" id="ARBA00023239"/>
    </source>
</evidence>
<comment type="similarity">
    <text evidence="3 6">Belongs to the DHNA family.</text>
</comment>
<dbReference type="GO" id="GO:0005737">
    <property type="term" value="C:cytoplasm"/>
    <property type="evidence" value="ECO:0007669"/>
    <property type="project" value="TreeGrafter"/>
</dbReference>
<evidence type="ECO:0000256" key="4">
    <source>
        <dbReference type="ARBA" id="ARBA00022909"/>
    </source>
</evidence>
<dbReference type="InterPro" id="IPR043133">
    <property type="entry name" value="GTP-CH-I_C/QueF"/>
</dbReference>
<organism evidence="8 9">
    <name type="scientific">Proteiniphilum acetatigenes</name>
    <dbReference type="NCBI Taxonomy" id="294710"/>
    <lineage>
        <taxon>Bacteria</taxon>
        <taxon>Pseudomonadati</taxon>
        <taxon>Bacteroidota</taxon>
        <taxon>Bacteroidia</taxon>
        <taxon>Bacteroidales</taxon>
        <taxon>Dysgonomonadaceae</taxon>
        <taxon>Proteiniphilum</taxon>
    </lineage>
</organism>
<sequence length="108" mass="11941">MHFYAYHGVMPHERTVGGDYRVTLLLEADLSAACSSDQLEDTLNYAALYNLVKREMEIPSRLIEHLAGRIYSKIKSAYPTITTLSVTLAKLQPPVGGIMEAAEITLAD</sequence>
<reference evidence="9" key="1">
    <citation type="journal article" date="2015" name="MBio">
        <title>Genome-Resolved Metagenomic Analysis Reveals Roles for Candidate Phyla and Other Microbial Community Members in Biogeochemical Transformations in Oil Reservoirs.</title>
        <authorList>
            <person name="Hu P."/>
            <person name="Tom L."/>
            <person name="Singh A."/>
            <person name="Thomas B.C."/>
            <person name="Baker B.J."/>
            <person name="Piceno Y.M."/>
            <person name="Andersen G.L."/>
            <person name="Banfield J.F."/>
        </authorList>
    </citation>
    <scope>NUCLEOTIDE SEQUENCE [LARGE SCALE GENOMIC DNA]</scope>
</reference>
<dbReference type="GO" id="GO:0046656">
    <property type="term" value="P:folic acid biosynthetic process"/>
    <property type="evidence" value="ECO:0007669"/>
    <property type="project" value="UniProtKB-UniRule"/>
</dbReference>
<name>A0A101HFV3_9BACT</name>
<comment type="caution">
    <text evidence="8">The sequence shown here is derived from an EMBL/GenBank/DDBJ whole genome shotgun (WGS) entry which is preliminary data.</text>
</comment>
<dbReference type="SMART" id="SM00905">
    <property type="entry name" value="FolB"/>
    <property type="match status" value="1"/>
</dbReference>
<dbReference type="GO" id="GO:0004150">
    <property type="term" value="F:dihydroneopterin aldolase activity"/>
    <property type="evidence" value="ECO:0007669"/>
    <property type="project" value="UniProtKB-UniRule"/>
</dbReference>
<dbReference type="NCBIfam" id="TIGR00526">
    <property type="entry name" value="folB_dom"/>
    <property type="match status" value="1"/>
</dbReference>
<gene>
    <name evidence="8" type="ORF">XD92_1353</name>
</gene>
<dbReference type="PANTHER" id="PTHR42844">
    <property type="entry name" value="DIHYDRONEOPTERIN ALDOLASE 1-RELATED"/>
    <property type="match status" value="1"/>
</dbReference>
<evidence type="ECO:0000256" key="2">
    <source>
        <dbReference type="ARBA" id="ARBA00005013"/>
    </source>
</evidence>
<evidence type="ECO:0000313" key="9">
    <source>
        <dbReference type="Proteomes" id="UP000053860"/>
    </source>
</evidence>
<dbReference type="PANTHER" id="PTHR42844:SF1">
    <property type="entry name" value="DIHYDRONEOPTERIN ALDOLASE 1-RELATED"/>
    <property type="match status" value="1"/>
</dbReference>
<dbReference type="SUPFAM" id="SSF55620">
    <property type="entry name" value="Tetrahydrobiopterin biosynthesis enzymes-like"/>
    <property type="match status" value="1"/>
</dbReference>
<dbReference type="EC" id="4.1.2.25" evidence="6"/>
<keyword evidence="4 6" id="KW-0289">Folate biosynthesis</keyword>
<dbReference type="AlphaFoldDB" id="A0A101HFV3"/>
<evidence type="ECO:0000259" key="7">
    <source>
        <dbReference type="SMART" id="SM00905"/>
    </source>
</evidence>
<comment type="catalytic activity">
    <reaction evidence="1 6">
        <text>7,8-dihydroneopterin = 6-hydroxymethyl-7,8-dihydropterin + glycolaldehyde</text>
        <dbReference type="Rhea" id="RHEA:10540"/>
        <dbReference type="ChEBI" id="CHEBI:17001"/>
        <dbReference type="ChEBI" id="CHEBI:17071"/>
        <dbReference type="ChEBI" id="CHEBI:44841"/>
        <dbReference type="EC" id="4.1.2.25"/>
    </reaction>
</comment>
<evidence type="ECO:0000256" key="3">
    <source>
        <dbReference type="ARBA" id="ARBA00005708"/>
    </source>
</evidence>
<dbReference type="Gene3D" id="3.30.1130.10">
    <property type="match status" value="1"/>
</dbReference>
<dbReference type="EMBL" id="LGGN01000302">
    <property type="protein sequence ID" value="KUK76118.1"/>
    <property type="molecule type" value="Genomic_DNA"/>
</dbReference>
<evidence type="ECO:0000313" key="8">
    <source>
        <dbReference type="EMBL" id="KUK76118.1"/>
    </source>
</evidence>
<accession>A0A101HFV3</accession>